<accession>A0A1P8U7B0</accession>
<feature type="domain" description="FMN-binding" evidence="3">
    <location>
        <begin position="87"/>
        <end position="171"/>
    </location>
</feature>
<evidence type="ECO:0000313" key="4">
    <source>
        <dbReference type="EMBL" id="APZ34006.1"/>
    </source>
</evidence>
<name>A0A1P8U7B0_9MICO</name>
<dbReference type="AlphaFoldDB" id="A0A1P8U7B0"/>
<dbReference type="OrthoDB" id="4232596at2"/>
<reference evidence="4 5" key="1">
    <citation type="submission" date="2016-12" db="EMBL/GenBank/DDBJ databases">
        <title>Complete genome sequence of Microbacterium aurum KACC 15219.</title>
        <authorList>
            <person name="Jung Y."/>
            <person name="Shin J.-H."/>
            <person name="Lee Y.-J."/>
            <person name="Yi H."/>
            <person name="Bahn Y.-S."/>
            <person name="Kim J.F."/>
            <person name="Lee D.-W."/>
        </authorList>
    </citation>
    <scope>NUCLEOTIDE SEQUENCE [LARGE SCALE GENOMIC DNA]</scope>
    <source>
        <strain evidence="4 5">KACC 15219</strain>
    </source>
</reference>
<dbReference type="RefSeq" id="WP_076690322.1">
    <property type="nucleotide sequence ID" value="NZ_CP018762.1"/>
</dbReference>
<protein>
    <recommendedName>
        <fullName evidence="3">FMN-binding domain-containing protein</fullName>
    </recommendedName>
</protein>
<proteinExistence type="predicted"/>
<dbReference type="EMBL" id="CP018762">
    <property type="protein sequence ID" value="APZ34006.1"/>
    <property type="molecule type" value="Genomic_DNA"/>
</dbReference>
<feature type="chain" id="PRO_5013247356" description="FMN-binding domain-containing protein" evidence="2">
    <location>
        <begin position="39"/>
        <end position="173"/>
    </location>
</feature>
<keyword evidence="5" id="KW-1185">Reference proteome</keyword>
<dbReference type="KEGG" id="maur:BOH66_06835"/>
<dbReference type="PROSITE" id="PS51257">
    <property type="entry name" value="PROKAR_LIPOPROTEIN"/>
    <property type="match status" value="1"/>
</dbReference>
<feature type="signal peptide" evidence="2">
    <location>
        <begin position="1"/>
        <end position="38"/>
    </location>
</feature>
<evidence type="ECO:0000313" key="5">
    <source>
        <dbReference type="Proteomes" id="UP000187185"/>
    </source>
</evidence>
<evidence type="ECO:0000259" key="3">
    <source>
        <dbReference type="SMART" id="SM00900"/>
    </source>
</evidence>
<sequence>MIRTTAVPATRRTRASARTGVAAASVLGVIALAGCASAADAEESASTQTDAAATPAATASAGEQSTGSADGASDGAYADGTYTADGSYATPESVETITVTVTLEDDVITDVEVTGNPTKRESEQYQSKFIGGISAEVVGKNIDEISVSRVAGSSLTSGGFNEAIQAIKAEAAA</sequence>
<dbReference type="GO" id="GO:0010181">
    <property type="term" value="F:FMN binding"/>
    <property type="evidence" value="ECO:0007669"/>
    <property type="project" value="InterPro"/>
</dbReference>
<dbReference type="SMART" id="SM00900">
    <property type="entry name" value="FMN_bind"/>
    <property type="match status" value="1"/>
</dbReference>
<evidence type="ECO:0000256" key="2">
    <source>
        <dbReference type="SAM" id="SignalP"/>
    </source>
</evidence>
<dbReference type="Gene3D" id="3.90.1010.20">
    <property type="match status" value="1"/>
</dbReference>
<feature type="compositionally biased region" description="Low complexity" evidence="1">
    <location>
        <begin position="46"/>
        <end position="82"/>
    </location>
</feature>
<dbReference type="STRING" id="36805.BOH66_06835"/>
<evidence type="ECO:0000256" key="1">
    <source>
        <dbReference type="SAM" id="MobiDB-lite"/>
    </source>
</evidence>
<dbReference type="Proteomes" id="UP000187185">
    <property type="component" value="Chromosome"/>
</dbReference>
<dbReference type="Pfam" id="PF04205">
    <property type="entry name" value="FMN_bind"/>
    <property type="match status" value="1"/>
</dbReference>
<keyword evidence="2" id="KW-0732">Signal</keyword>
<organism evidence="4 5">
    <name type="scientific">Microbacterium aurum</name>
    <dbReference type="NCBI Taxonomy" id="36805"/>
    <lineage>
        <taxon>Bacteria</taxon>
        <taxon>Bacillati</taxon>
        <taxon>Actinomycetota</taxon>
        <taxon>Actinomycetes</taxon>
        <taxon>Micrococcales</taxon>
        <taxon>Microbacteriaceae</taxon>
        <taxon>Microbacterium</taxon>
    </lineage>
</organism>
<dbReference type="InterPro" id="IPR007329">
    <property type="entry name" value="FMN-bd"/>
</dbReference>
<gene>
    <name evidence="4" type="ORF">BOH66_06835</name>
</gene>
<feature type="region of interest" description="Disordered" evidence="1">
    <location>
        <begin position="46"/>
        <end position="89"/>
    </location>
</feature>
<dbReference type="GO" id="GO:0016020">
    <property type="term" value="C:membrane"/>
    <property type="evidence" value="ECO:0007669"/>
    <property type="project" value="InterPro"/>
</dbReference>